<accession>A0A7W6J2T7</accession>
<evidence type="ECO:0008006" key="3">
    <source>
        <dbReference type="Google" id="ProtNLM"/>
    </source>
</evidence>
<dbReference type="Pfam" id="PF11681">
    <property type="entry name" value="Phage_Tube_PhiTE"/>
    <property type="match status" value="1"/>
</dbReference>
<gene>
    <name evidence="1" type="ORF">GGR23_000848</name>
</gene>
<dbReference type="EMBL" id="JACIEZ010000001">
    <property type="protein sequence ID" value="MBB4063687.1"/>
    <property type="molecule type" value="Genomic_DNA"/>
</dbReference>
<organism evidence="1 2">
    <name type="scientific">Gellertiella hungarica</name>
    <dbReference type="NCBI Taxonomy" id="1572859"/>
    <lineage>
        <taxon>Bacteria</taxon>
        <taxon>Pseudomonadati</taxon>
        <taxon>Pseudomonadota</taxon>
        <taxon>Alphaproteobacteria</taxon>
        <taxon>Hyphomicrobiales</taxon>
        <taxon>Rhizobiaceae</taxon>
        <taxon>Gellertiella</taxon>
    </lineage>
</organism>
<sequence length="144" mass="15106">MGVSSAYSMVNVSATLDGRQVLGLWDGDDTIVVTPGADVGTMMIGADGSSLFSQSADSSARISLKLMHTSPTHRQLIQKWKRQKQLGGAGTAFPFAFIDSTSGEGGSADKCYIQAAPADGKGKNASVREWVLVTGEWNPEVPNG</sequence>
<dbReference type="InterPro" id="IPR021695">
    <property type="entry name" value="Phage_KPP10_Orf10"/>
</dbReference>
<reference evidence="1 2" key="1">
    <citation type="submission" date="2020-08" db="EMBL/GenBank/DDBJ databases">
        <title>Genomic Encyclopedia of Type Strains, Phase IV (KMG-IV): sequencing the most valuable type-strain genomes for metagenomic binning, comparative biology and taxonomic classification.</title>
        <authorList>
            <person name="Goeker M."/>
        </authorList>
    </citation>
    <scope>NUCLEOTIDE SEQUENCE [LARGE SCALE GENOMIC DNA]</scope>
    <source>
        <strain evidence="1 2">DSM 29853</strain>
    </source>
</reference>
<dbReference type="AlphaFoldDB" id="A0A7W6J2T7"/>
<dbReference type="RefSeq" id="WP_183364855.1">
    <property type="nucleotide sequence ID" value="NZ_JACIEZ010000001.1"/>
</dbReference>
<protein>
    <recommendedName>
        <fullName evidence="3">DUF3277 family protein</fullName>
    </recommendedName>
</protein>
<dbReference type="Proteomes" id="UP000528286">
    <property type="component" value="Unassembled WGS sequence"/>
</dbReference>
<dbReference type="NCBIfam" id="NF047581">
    <property type="entry name" value="gp105_phage_fam"/>
    <property type="match status" value="1"/>
</dbReference>
<evidence type="ECO:0000313" key="1">
    <source>
        <dbReference type="EMBL" id="MBB4063687.1"/>
    </source>
</evidence>
<evidence type="ECO:0000313" key="2">
    <source>
        <dbReference type="Proteomes" id="UP000528286"/>
    </source>
</evidence>
<proteinExistence type="predicted"/>
<keyword evidence="2" id="KW-1185">Reference proteome</keyword>
<comment type="caution">
    <text evidence="1">The sequence shown here is derived from an EMBL/GenBank/DDBJ whole genome shotgun (WGS) entry which is preliminary data.</text>
</comment>
<name>A0A7W6J2T7_9HYPH</name>